<evidence type="ECO:0000256" key="3">
    <source>
        <dbReference type="ARBA" id="ARBA00022827"/>
    </source>
</evidence>
<dbReference type="AlphaFoldDB" id="A0A6A5XYY3"/>
<evidence type="ECO:0000256" key="1">
    <source>
        <dbReference type="ARBA" id="ARBA00001974"/>
    </source>
</evidence>
<gene>
    <name evidence="6" type="ORF">BU24DRAFT_421106</name>
</gene>
<comment type="cofactor">
    <cofactor evidence="1">
        <name>FAD</name>
        <dbReference type="ChEBI" id="CHEBI:57692"/>
    </cofactor>
</comment>
<keyword evidence="7" id="KW-1185">Reference proteome</keyword>
<evidence type="ECO:0000313" key="6">
    <source>
        <dbReference type="EMBL" id="KAF2018103.1"/>
    </source>
</evidence>
<dbReference type="PANTHER" id="PTHR43872">
    <property type="entry name" value="MONOOXYGENASE, PUTATIVE (AFU_ORTHOLOGUE AFUA_8G02570)-RELATED"/>
    <property type="match status" value="1"/>
</dbReference>
<dbReference type="GO" id="GO:0004499">
    <property type="term" value="F:N,N-dimethylaniline monooxygenase activity"/>
    <property type="evidence" value="ECO:0007669"/>
    <property type="project" value="InterPro"/>
</dbReference>
<dbReference type="GO" id="GO:0050661">
    <property type="term" value="F:NADP binding"/>
    <property type="evidence" value="ECO:0007669"/>
    <property type="project" value="InterPro"/>
</dbReference>
<reference evidence="6" key="1">
    <citation type="journal article" date="2020" name="Stud. Mycol.">
        <title>101 Dothideomycetes genomes: a test case for predicting lifestyles and emergence of pathogens.</title>
        <authorList>
            <person name="Haridas S."/>
            <person name="Albert R."/>
            <person name="Binder M."/>
            <person name="Bloem J."/>
            <person name="Labutti K."/>
            <person name="Salamov A."/>
            <person name="Andreopoulos B."/>
            <person name="Baker S."/>
            <person name="Barry K."/>
            <person name="Bills G."/>
            <person name="Bluhm B."/>
            <person name="Cannon C."/>
            <person name="Castanera R."/>
            <person name="Culley D."/>
            <person name="Daum C."/>
            <person name="Ezra D."/>
            <person name="Gonzalez J."/>
            <person name="Henrissat B."/>
            <person name="Kuo A."/>
            <person name="Liang C."/>
            <person name="Lipzen A."/>
            <person name="Lutzoni F."/>
            <person name="Magnuson J."/>
            <person name="Mondo S."/>
            <person name="Nolan M."/>
            <person name="Ohm R."/>
            <person name="Pangilinan J."/>
            <person name="Park H.-J."/>
            <person name="Ramirez L."/>
            <person name="Alfaro M."/>
            <person name="Sun H."/>
            <person name="Tritt A."/>
            <person name="Yoshinaga Y."/>
            <person name="Zwiers L.-H."/>
            <person name="Turgeon B."/>
            <person name="Goodwin S."/>
            <person name="Spatafora J."/>
            <person name="Crous P."/>
            <person name="Grigoriev I."/>
        </authorList>
    </citation>
    <scope>NUCLEOTIDE SEQUENCE</scope>
    <source>
        <strain evidence="6">CBS 175.79</strain>
    </source>
</reference>
<dbReference type="Pfam" id="PF00743">
    <property type="entry name" value="FMO-like"/>
    <property type="match status" value="1"/>
</dbReference>
<keyword evidence="3" id="KW-0274">FAD</keyword>
<name>A0A6A5XYY3_9PLEO</name>
<dbReference type="Gene3D" id="3.50.50.60">
    <property type="entry name" value="FAD/NAD(P)-binding domain"/>
    <property type="match status" value="3"/>
</dbReference>
<dbReference type="PANTHER" id="PTHR43872:SF1">
    <property type="entry name" value="MONOOXYGENASE, PUTATIVE (AFU_ORTHOLOGUE AFUA_8G02570)-RELATED"/>
    <property type="match status" value="1"/>
</dbReference>
<evidence type="ECO:0000256" key="5">
    <source>
        <dbReference type="ARBA" id="ARBA00023033"/>
    </source>
</evidence>
<dbReference type="GeneID" id="54285041"/>
<dbReference type="EMBL" id="ML978068">
    <property type="protein sequence ID" value="KAF2018103.1"/>
    <property type="molecule type" value="Genomic_DNA"/>
</dbReference>
<dbReference type="InterPro" id="IPR051820">
    <property type="entry name" value="FAD-binding_MO"/>
</dbReference>
<proteinExistence type="predicted"/>
<evidence type="ECO:0008006" key="8">
    <source>
        <dbReference type="Google" id="ProtNLM"/>
    </source>
</evidence>
<sequence length="498" mass="55643">MNGSAGGNNYDIIVVGAGISGINAGYRIQERLPGHSYTILEARHDLGGTWSLFKYPGIRSDSDLHTFGYPFNPWQKPNPIALGDSVHEYMEETASKFGIDKKIQYHHRVAAMDWSSETQHWRLEVDVGNVANVERVERKIFYAKFAILGTGYYDYENPLDAKIPGLKNFQGLTVHPQFWPEDLDFKGKKMVIIGSGATAVTILPSVVAEGVGHATMLQRSPSYVMNSPQKKPGDKDWMDMLPRWLALRLVRLQFIVIPYLLYLFCQAFPKRAANFIRSEAKKDLPKDFQMDPHFYPTYNPWDQRLCFCPDSDFFKCLGTGRASMVTATIKEVVSDGIVLNETGEKLPADIIVTATGLRLSVCGKIAITVDKKPVNIGDQVAWHTTMLTTMPNLAVIIGYANASWTLGSDSACRLITRLIQHMDANKYTSATPRVDPNRAAAELPLLPLKSTYVKEGGSAMPKSLNYGPWLPRNNYFMDTWIANRGSISDGLEFKSVKS</sequence>
<evidence type="ECO:0000313" key="7">
    <source>
        <dbReference type="Proteomes" id="UP000799778"/>
    </source>
</evidence>
<protein>
    <recommendedName>
        <fullName evidence="8">FAD/NAD(P)-binding domain-containing protein</fullName>
    </recommendedName>
</protein>
<dbReference type="InterPro" id="IPR036188">
    <property type="entry name" value="FAD/NAD-bd_sf"/>
</dbReference>
<keyword evidence="5" id="KW-0503">Monooxygenase</keyword>
<dbReference type="RefSeq" id="XP_033386442.1">
    <property type="nucleotide sequence ID" value="XM_033527644.1"/>
</dbReference>
<evidence type="ECO:0000256" key="2">
    <source>
        <dbReference type="ARBA" id="ARBA00022630"/>
    </source>
</evidence>
<evidence type="ECO:0000256" key="4">
    <source>
        <dbReference type="ARBA" id="ARBA00023002"/>
    </source>
</evidence>
<dbReference type="OrthoDB" id="66881at2759"/>
<organism evidence="6 7">
    <name type="scientific">Aaosphaeria arxii CBS 175.79</name>
    <dbReference type="NCBI Taxonomy" id="1450172"/>
    <lineage>
        <taxon>Eukaryota</taxon>
        <taxon>Fungi</taxon>
        <taxon>Dikarya</taxon>
        <taxon>Ascomycota</taxon>
        <taxon>Pezizomycotina</taxon>
        <taxon>Dothideomycetes</taxon>
        <taxon>Pleosporomycetidae</taxon>
        <taxon>Pleosporales</taxon>
        <taxon>Pleosporales incertae sedis</taxon>
        <taxon>Aaosphaeria</taxon>
    </lineage>
</organism>
<dbReference type="Proteomes" id="UP000799778">
    <property type="component" value="Unassembled WGS sequence"/>
</dbReference>
<dbReference type="InterPro" id="IPR020946">
    <property type="entry name" value="Flavin_mOase-like"/>
</dbReference>
<dbReference type="GO" id="GO:0050660">
    <property type="term" value="F:flavin adenine dinucleotide binding"/>
    <property type="evidence" value="ECO:0007669"/>
    <property type="project" value="InterPro"/>
</dbReference>
<keyword evidence="2" id="KW-0285">Flavoprotein</keyword>
<dbReference type="SUPFAM" id="SSF51905">
    <property type="entry name" value="FAD/NAD(P)-binding domain"/>
    <property type="match status" value="2"/>
</dbReference>
<keyword evidence="4" id="KW-0560">Oxidoreductase</keyword>
<accession>A0A6A5XYY3</accession>